<dbReference type="SUPFAM" id="SSF47413">
    <property type="entry name" value="lambda repressor-like DNA-binding domains"/>
    <property type="match status" value="1"/>
</dbReference>
<keyword evidence="6" id="KW-1185">Reference proteome</keyword>
<dbReference type="InterPro" id="IPR010982">
    <property type="entry name" value="Lambda_DNA-bd_dom_sf"/>
</dbReference>
<organism evidence="5 6">
    <name type="scientific">Microlunatus sagamiharensis</name>
    <dbReference type="NCBI Taxonomy" id="546874"/>
    <lineage>
        <taxon>Bacteria</taxon>
        <taxon>Bacillati</taxon>
        <taxon>Actinomycetota</taxon>
        <taxon>Actinomycetes</taxon>
        <taxon>Propionibacteriales</taxon>
        <taxon>Propionibacteriaceae</taxon>
        <taxon>Microlunatus</taxon>
    </lineage>
</organism>
<dbReference type="PANTHER" id="PTHR30146">
    <property type="entry name" value="LACI-RELATED TRANSCRIPTIONAL REPRESSOR"/>
    <property type="match status" value="1"/>
</dbReference>
<dbReference type="GO" id="GO:0000976">
    <property type="term" value="F:transcription cis-regulatory region binding"/>
    <property type="evidence" value="ECO:0007669"/>
    <property type="project" value="TreeGrafter"/>
</dbReference>
<gene>
    <name evidence="5" type="ORF">SAMN04488544_2183</name>
</gene>
<evidence type="ECO:0000313" key="6">
    <source>
        <dbReference type="Proteomes" id="UP000198825"/>
    </source>
</evidence>
<dbReference type="Proteomes" id="UP000198825">
    <property type="component" value="Chromosome I"/>
</dbReference>
<proteinExistence type="predicted"/>
<dbReference type="Gene3D" id="3.40.50.2300">
    <property type="match status" value="2"/>
</dbReference>
<reference evidence="6" key="1">
    <citation type="submission" date="2016-10" db="EMBL/GenBank/DDBJ databases">
        <authorList>
            <person name="Varghese N."/>
            <person name="Submissions S."/>
        </authorList>
    </citation>
    <scope>NUCLEOTIDE SEQUENCE [LARGE SCALE GENOMIC DNA]</scope>
    <source>
        <strain evidence="6">DSM 21743</strain>
    </source>
</reference>
<keyword evidence="1" id="KW-0805">Transcription regulation</keyword>
<evidence type="ECO:0000313" key="5">
    <source>
        <dbReference type="EMBL" id="SDU93294.1"/>
    </source>
</evidence>
<dbReference type="CDD" id="cd06279">
    <property type="entry name" value="PBP1_LacI-like"/>
    <property type="match status" value="1"/>
</dbReference>
<evidence type="ECO:0000256" key="1">
    <source>
        <dbReference type="ARBA" id="ARBA00023015"/>
    </source>
</evidence>
<evidence type="ECO:0000259" key="4">
    <source>
        <dbReference type="PROSITE" id="PS50932"/>
    </source>
</evidence>
<evidence type="ECO:0000256" key="3">
    <source>
        <dbReference type="ARBA" id="ARBA00023163"/>
    </source>
</evidence>
<dbReference type="InterPro" id="IPR046335">
    <property type="entry name" value="LacI/GalR-like_sensor"/>
</dbReference>
<dbReference type="RefSeq" id="WP_091074430.1">
    <property type="nucleotide sequence ID" value="NZ_LT629799.1"/>
</dbReference>
<dbReference type="InterPro" id="IPR000843">
    <property type="entry name" value="HTH_LacI"/>
</dbReference>
<dbReference type="PROSITE" id="PS50932">
    <property type="entry name" value="HTH_LACI_2"/>
    <property type="match status" value="1"/>
</dbReference>
<dbReference type="Pfam" id="PF00356">
    <property type="entry name" value="LacI"/>
    <property type="match status" value="1"/>
</dbReference>
<dbReference type="GO" id="GO:0003700">
    <property type="term" value="F:DNA-binding transcription factor activity"/>
    <property type="evidence" value="ECO:0007669"/>
    <property type="project" value="TreeGrafter"/>
</dbReference>
<dbReference type="OrthoDB" id="59108at2"/>
<dbReference type="EMBL" id="LT629799">
    <property type="protein sequence ID" value="SDU93294.1"/>
    <property type="molecule type" value="Genomic_DNA"/>
</dbReference>
<dbReference type="InterPro" id="IPR028082">
    <property type="entry name" value="Peripla_BP_I"/>
</dbReference>
<dbReference type="SUPFAM" id="SSF53822">
    <property type="entry name" value="Periplasmic binding protein-like I"/>
    <property type="match status" value="1"/>
</dbReference>
<feature type="domain" description="HTH lacI-type" evidence="4">
    <location>
        <begin position="4"/>
        <end position="59"/>
    </location>
</feature>
<evidence type="ECO:0000256" key="2">
    <source>
        <dbReference type="ARBA" id="ARBA00023125"/>
    </source>
</evidence>
<dbReference type="Pfam" id="PF13377">
    <property type="entry name" value="Peripla_BP_3"/>
    <property type="match status" value="1"/>
</dbReference>
<dbReference type="Gene3D" id="1.10.260.40">
    <property type="entry name" value="lambda repressor-like DNA-binding domains"/>
    <property type="match status" value="1"/>
</dbReference>
<dbReference type="CDD" id="cd01392">
    <property type="entry name" value="HTH_LacI"/>
    <property type="match status" value="1"/>
</dbReference>
<name>A0A1H2MJP8_9ACTN</name>
<dbReference type="STRING" id="546874.SAMN04488544_2183"/>
<keyword evidence="2 5" id="KW-0238">DNA-binding</keyword>
<dbReference type="AlphaFoldDB" id="A0A1H2MJP8"/>
<keyword evidence="3" id="KW-0804">Transcription</keyword>
<sequence>MARVTLKTVATAVGVSPATVSNAYNRPDQLSAELRERILAVAAELGFTGPDAAGRALRTGRSGAVGVLLTGHLSYAFSDPYAVAMLAGLASAVERTTSIVLLPLPHDEHGEPDLSVVRSASIDALALLSLSDGHPAAELARARGLGLVTTHRVDDPGASWVAIDDRRTGVLVAEHLAGLGHTDVLVVAPTVDDPDDAEVRVVDPPRIGYADYAARLAGISDTLGGRISMVTAGVNDFDSGLRAAAWLLAQDRLPTAVVALSDVLALGVLEGLTAAGVDVPATVSVCGFDDIAAAAPRGLTTVRQPITERGREIGRMLLDPTDPPRQVLMDVELVVRTSSGPPRTTA</sequence>
<accession>A0A1H2MJP8</accession>
<dbReference type="PANTHER" id="PTHR30146:SF138">
    <property type="entry name" value="TRANSCRIPTIONAL REGULATORY PROTEIN"/>
    <property type="match status" value="1"/>
</dbReference>
<protein>
    <submittedName>
        <fullName evidence="5">DNA-binding transcriptional regulator, LacI/PurR family</fullName>
    </submittedName>
</protein>
<dbReference type="SMART" id="SM00354">
    <property type="entry name" value="HTH_LACI"/>
    <property type="match status" value="1"/>
</dbReference>